<dbReference type="eggNOG" id="ENOG502Z9MZ">
    <property type="taxonomic scope" value="Bacteria"/>
</dbReference>
<proteinExistence type="predicted"/>
<dbReference type="STRING" id="640511.BC1002_6517"/>
<dbReference type="EMBL" id="CP002015">
    <property type="protein sequence ID" value="ADG20359.1"/>
    <property type="molecule type" value="Genomic_DNA"/>
</dbReference>
<dbReference type="InterPro" id="IPR018330">
    <property type="entry name" value="RecT_fam"/>
</dbReference>
<evidence type="ECO:0000313" key="3">
    <source>
        <dbReference type="Proteomes" id="UP000002190"/>
    </source>
</evidence>
<dbReference type="GO" id="GO:0003677">
    <property type="term" value="F:DNA binding"/>
    <property type="evidence" value="ECO:0007669"/>
    <property type="project" value="InterPro"/>
</dbReference>
<sequence length="389" mass="42861">MNSNVMPLGAERGPLAPSQTSGNSLDMVLDVATIQAINTIAETMAGGKVAIPVHLRGNKADCFAVAMQAFQWRMNPFAVAQKTHISQGGQLGYEAQLVNAVVSNLAPITGRPDYQFLGDWNKVLGKVEERKSDKGGKYYVATYTKGDEQGLGVIVRATLRGESEPREVTVMMSQAYPRFSTQWATDPQQQICYLAIRKWARRFTPDVLLGVYTPDELSAERPETIDMGRADEVRAAATTQAPSKTDSLRSRMASKRTGATAADTPNADAMIRAIENATTGHELKVAIARIDEITNDVDRERVRTAYQEKVRTEKERGQRETAAQADQAQQQDNGAPPLAPYETMLSRIQQCNDVEVLAVLADEARAYPETERIKLDQAYQDRREILLGA</sequence>
<dbReference type="RefSeq" id="WP_013094146.1">
    <property type="nucleotide sequence ID" value="NC_014119.1"/>
</dbReference>
<gene>
    <name evidence="2" type="ordered locus">BC1002_6517</name>
</gene>
<dbReference type="Pfam" id="PF03837">
    <property type="entry name" value="RecT"/>
    <property type="match status" value="1"/>
</dbReference>
<feature type="compositionally biased region" description="Basic and acidic residues" evidence="1">
    <location>
        <begin position="308"/>
        <end position="319"/>
    </location>
</feature>
<organism evidence="2 3">
    <name type="scientific">Paraburkholderia atlantica</name>
    <dbReference type="NCBI Taxonomy" id="2654982"/>
    <lineage>
        <taxon>Bacteria</taxon>
        <taxon>Pseudomonadati</taxon>
        <taxon>Pseudomonadota</taxon>
        <taxon>Betaproteobacteria</taxon>
        <taxon>Burkholderiales</taxon>
        <taxon>Burkholderiaceae</taxon>
        <taxon>Paraburkholderia</taxon>
    </lineage>
</organism>
<dbReference type="HOGENOM" id="CLU_056326_0_0_4"/>
<protein>
    <submittedName>
        <fullName evidence="2">DNA single-strand annealing protein RecT-like protein</fullName>
    </submittedName>
</protein>
<feature type="region of interest" description="Disordered" evidence="1">
    <location>
        <begin position="234"/>
        <end position="264"/>
    </location>
</feature>
<evidence type="ECO:0000313" key="2">
    <source>
        <dbReference type="EMBL" id="ADG20359.1"/>
    </source>
</evidence>
<name>D5WMB3_PARAM</name>
<evidence type="ECO:0000256" key="1">
    <source>
        <dbReference type="SAM" id="MobiDB-lite"/>
    </source>
</evidence>
<dbReference type="GO" id="GO:0006259">
    <property type="term" value="P:DNA metabolic process"/>
    <property type="evidence" value="ECO:0007669"/>
    <property type="project" value="InterPro"/>
</dbReference>
<feature type="region of interest" description="Disordered" evidence="1">
    <location>
        <begin position="1"/>
        <end position="21"/>
    </location>
</feature>
<dbReference type="GeneID" id="301098218"/>
<accession>D5WMB3</accession>
<feature type="compositionally biased region" description="Low complexity" evidence="1">
    <location>
        <begin position="322"/>
        <end position="332"/>
    </location>
</feature>
<reference evidence="2 3" key="2">
    <citation type="journal article" date="2012" name="J. Bacteriol.">
        <title>Genome Sequences of Burkholderia sp. Strains CCGE1002 and H160, Isolated from Legume Nodules in Mexico and Brazil.</title>
        <authorList>
            <person name="Ormeno-Orrillo E."/>
            <person name="Rogel M.A."/>
            <person name="Chueire L.M."/>
            <person name="Tiedje J.M."/>
            <person name="Martinez-Romero E."/>
            <person name="Hungria M."/>
        </authorList>
    </citation>
    <scope>NUCLEOTIDE SEQUENCE [LARGE SCALE GENOMIC DNA]</scope>
    <source>
        <strain evidence="2 3">CCGE1002</strain>
    </source>
</reference>
<dbReference type="Proteomes" id="UP000002190">
    <property type="component" value="Chromosome 3"/>
</dbReference>
<dbReference type="AlphaFoldDB" id="D5WMB3"/>
<dbReference type="KEGG" id="bge:BC1002_6517"/>
<reference evidence="3" key="1">
    <citation type="submission" date="2010-04" db="EMBL/GenBank/DDBJ databases">
        <title>Complete sequence of chromosome 3 of Burkholderia sp. CCGE1002.</title>
        <authorList>
            <consortium name="US DOE Joint Genome Institute"/>
            <person name="Lucas S."/>
            <person name="Copeland A."/>
            <person name="Lapidus A."/>
            <person name="Cheng J.-F."/>
            <person name="Bruce D."/>
            <person name="Goodwin L."/>
            <person name="Pitluck S."/>
            <person name="Chertkov O."/>
            <person name="Detter J.C."/>
            <person name="Han C."/>
            <person name="Tapia R."/>
            <person name="Land M."/>
            <person name="Hauser L."/>
            <person name="Kyrpides N."/>
            <person name="Ovchinnikova G."/>
            <person name="Martinez-Romero E."/>
            <person name="Hernandez M.A.R."/>
            <person name="Tiedje J.M."/>
            <person name="Woyke T."/>
        </authorList>
    </citation>
    <scope>NUCLEOTIDE SEQUENCE [LARGE SCALE GENOMIC DNA]</scope>
    <source>
        <strain evidence="3">CCGE1002</strain>
    </source>
</reference>
<feature type="region of interest" description="Disordered" evidence="1">
    <location>
        <begin position="308"/>
        <end position="339"/>
    </location>
</feature>